<evidence type="ECO:0000313" key="1">
    <source>
        <dbReference type="EMBL" id="CPR20339.1"/>
    </source>
</evidence>
<accession>A0A0G4K0Q6</accession>
<proteinExistence type="predicted"/>
<keyword evidence="2" id="KW-1185">Reference proteome</keyword>
<dbReference type="AlphaFoldDB" id="A0A0G4K0Q6"/>
<protein>
    <submittedName>
        <fullName evidence="1">Uncharacterized protein</fullName>
    </submittedName>
</protein>
<gene>
    <name evidence="1" type="ORF">BN1221_04263</name>
</gene>
<dbReference type="Proteomes" id="UP000044377">
    <property type="component" value="Unassembled WGS sequence"/>
</dbReference>
<organism evidence="1 2">
    <name type="scientific">Brenneria goodwinii</name>
    <dbReference type="NCBI Taxonomy" id="1109412"/>
    <lineage>
        <taxon>Bacteria</taxon>
        <taxon>Pseudomonadati</taxon>
        <taxon>Pseudomonadota</taxon>
        <taxon>Gammaproteobacteria</taxon>
        <taxon>Enterobacterales</taxon>
        <taxon>Pectobacteriaceae</taxon>
        <taxon>Brenneria</taxon>
    </lineage>
</organism>
<dbReference type="EMBL" id="CGIG01000001">
    <property type="protein sequence ID" value="CPR20339.1"/>
    <property type="molecule type" value="Genomic_DNA"/>
</dbReference>
<evidence type="ECO:0000313" key="2">
    <source>
        <dbReference type="Proteomes" id="UP000044377"/>
    </source>
</evidence>
<name>A0A0G4K0Q6_9GAMM</name>
<reference evidence="2" key="1">
    <citation type="submission" date="2015-01" db="EMBL/GenBank/DDBJ databases">
        <authorList>
            <person name="Paterson Steve"/>
        </authorList>
    </citation>
    <scope>NUCLEOTIDE SEQUENCE [LARGE SCALE GENOMIC DNA]</scope>
    <source>
        <strain evidence="2">OBR1</strain>
    </source>
</reference>
<sequence length="38" mass="4458">MRLIHCFHFLFLLQTSIVKHDVLPFTSSLSLNKNKISE</sequence>